<comment type="caution">
    <text evidence="2">The sequence shown here is derived from an EMBL/GenBank/DDBJ whole genome shotgun (WGS) entry which is preliminary data.</text>
</comment>
<evidence type="ECO:0000256" key="1">
    <source>
        <dbReference type="SAM" id="MobiDB-lite"/>
    </source>
</evidence>
<dbReference type="AlphaFoldDB" id="A0A2J8KBZ3"/>
<sequence>MSIMMLPMEQKIQWVPTSLQDVTAVLGTEAYTEEDKSMVSHAQKSQHSCLSHSRWLRSPQVTRGSWDLRIRPSKDSSSFRQAQCLRKDPGANNHLESQGVRGTAGDADRELRGPSEKATGDPGLRAPEHGA</sequence>
<organism evidence="2 3">
    <name type="scientific">Pan troglodytes</name>
    <name type="common">Chimpanzee</name>
    <dbReference type="NCBI Taxonomy" id="9598"/>
    <lineage>
        <taxon>Eukaryota</taxon>
        <taxon>Metazoa</taxon>
        <taxon>Chordata</taxon>
        <taxon>Craniata</taxon>
        <taxon>Vertebrata</taxon>
        <taxon>Euteleostomi</taxon>
        <taxon>Mammalia</taxon>
        <taxon>Eutheria</taxon>
        <taxon>Euarchontoglires</taxon>
        <taxon>Primates</taxon>
        <taxon>Haplorrhini</taxon>
        <taxon>Catarrhini</taxon>
        <taxon>Hominidae</taxon>
        <taxon>Pan</taxon>
    </lineage>
</organism>
<feature type="region of interest" description="Disordered" evidence="1">
    <location>
        <begin position="66"/>
        <end position="131"/>
    </location>
</feature>
<dbReference type="Proteomes" id="UP000236370">
    <property type="component" value="Unassembled WGS sequence"/>
</dbReference>
<dbReference type="EMBL" id="NBAG03000379">
    <property type="protein sequence ID" value="PNI32554.1"/>
    <property type="molecule type" value="Genomic_DNA"/>
</dbReference>
<gene>
    <name evidence="2" type="ORF">CK820_G0039948</name>
</gene>
<name>A0A2J8KBZ3_PANTR</name>
<proteinExistence type="predicted"/>
<evidence type="ECO:0000313" key="2">
    <source>
        <dbReference type="EMBL" id="PNI32554.1"/>
    </source>
</evidence>
<protein>
    <submittedName>
        <fullName evidence="2">GPR142 isoform 3</fullName>
    </submittedName>
</protein>
<reference evidence="2 3" key="1">
    <citation type="submission" date="2017-12" db="EMBL/GenBank/DDBJ databases">
        <title>High-resolution comparative analysis of great ape genomes.</title>
        <authorList>
            <person name="Pollen A."/>
            <person name="Hastie A."/>
            <person name="Hormozdiari F."/>
            <person name="Dougherty M."/>
            <person name="Liu R."/>
            <person name="Chaisson M."/>
            <person name="Hoppe E."/>
            <person name="Hill C."/>
            <person name="Pang A."/>
            <person name="Hillier L."/>
            <person name="Baker C."/>
            <person name="Armstrong J."/>
            <person name="Shendure J."/>
            <person name="Paten B."/>
            <person name="Wilson R."/>
            <person name="Chao H."/>
            <person name="Schneider V."/>
            <person name="Ventura M."/>
            <person name="Kronenberg Z."/>
            <person name="Murali S."/>
            <person name="Gordon D."/>
            <person name="Cantsilieris S."/>
            <person name="Munson K."/>
            <person name="Nelson B."/>
            <person name="Raja A."/>
            <person name="Underwood J."/>
            <person name="Diekhans M."/>
            <person name="Fiddes I."/>
            <person name="Haussler D."/>
            <person name="Eichler E."/>
        </authorList>
    </citation>
    <scope>NUCLEOTIDE SEQUENCE [LARGE SCALE GENOMIC DNA]</scope>
    <source>
        <strain evidence="2">Yerkes chimp pedigree #C0471</strain>
    </source>
</reference>
<feature type="compositionally biased region" description="Basic and acidic residues" evidence="1">
    <location>
        <begin position="106"/>
        <end position="119"/>
    </location>
</feature>
<accession>A0A2J8KBZ3</accession>
<evidence type="ECO:0000313" key="3">
    <source>
        <dbReference type="Proteomes" id="UP000236370"/>
    </source>
</evidence>